<keyword evidence="2" id="KW-1185">Reference proteome</keyword>
<dbReference type="OrthoDB" id="10252235at2759"/>
<evidence type="ECO:0000313" key="2">
    <source>
        <dbReference type="Proteomes" id="UP000054538"/>
    </source>
</evidence>
<reference evidence="1 2" key="1">
    <citation type="submission" date="2014-04" db="EMBL/GenBank/DDBJ databases">
        <authorList>
            <consortium name="DOE Joint Genome Institute"/>
            <person name="Kuo A."/>
            <person name="Kohler A."/>
            <person name="Jargeat P."/>
            <person name="Nagy L.G."/>
            <person name="Floudas D."/>
            <person name="Copeland A."/>
            <person name="Barry K.W."/>
            <person name="Cichocki N."/>
            <person name="Veneault-Fourrey C."/>
            <person name="LaButti K."/>
            <person name="Lindquist E.A."/>
            <person name="Lipzen A."/>
            <person name="Lundell T."/>
            <person name="Morin E."/>
            <person name="Murat C."/>
            <person name="Sun H."/>
            <person name="Tunlid A."/>
            <person name="Henrissat B."/>
            <person name="Grigoriev I.V."/>
            <person name="Hibbett D.S."/>
            <person name="Martin F."/>
            <person name="Nordberg H.P."/>
            <person name="Cantor M.N."/>
            <person name="Hua S.X."/>
        </authorList>
    </citation>
    <scope>NUCLEOTIDE SEQUENCE [LARGE SCALE GENOMIC DNA]</scope>
    <source>
        <strain evidence="1 2">Ve08.2h10</strain>
    </source>
</reference>
<sequence length="181" mass="20740">MTVKLVALELDYTIWSGRLDEKRFGRGRGASSVIEDNLELVHPEDRVIKDRSDDRNYITLFPDVPDIVHDLLKRGIKIAVTSRNSSKNLCDRALWYYKANDASDRSQSMISLVAYDEVGNGSKVDQLERIRTWSRLDYKDMILFDSDSSSSEVEQKLGESCNPLFHFHLNVLLSRCEVQAP</sequence>
<proteinExistence type="predicted"/>
<evidence type="ECO:0008006" key="3">
    <source>
        <dbReference type="Google" id="ProtNLM"/>
    </source>
</evidence>
<dbReference type="PANTHER" id="PTHR17901:SF14">
    <property type="entry name" value="MAGNESIUM-DEPENDENT PHOSPHATASE 1"/>
    <property type="match status" value="1"/>
</dbReference>
<dbReference type="AlphaFoldDB" id="A0A0D0E7E5"/>
<dbReference type="Pfam" id="PF12689">
    <property type="entry name" value="Acid_PPase"/>
    <property type="match status" value="1"/>
</dbReference>
<dbReference type="Proteomes" id="UP000054538">
    <property type="component" value="Unassembled WGS sequence"/>
</dbReference>
<dbReference type="InterPro" id="IPR010036">
    <property type="entry name" value="MDP_1_eu_arc"/>
</dbReference>
<dbReference type="InterPro" id="IPR023214">
    <property type="entry name" value="HAD_sf"/>
</dbReference>
<protein>
    <recommendedName>
        <fullName evidence="3">Magnesium-dependent phosphatase-1</fullName>
    </recommendedName>
</protein>
<accession>A0A0D0E7E5</accession>
<dbReference type="GO" id="GO:0003993">
    <property type="term" value="F:acid phosphatase activity"/>
    <property type="evidence" value="ECO:0007669"/>
    <property type="project" value="TreeGrafter"/>
</dbReference>
<evidence type="ECO:0000313" key="1">
    <source>
        <dbReference type="EMBL" id="KIK93900.1"/>
    </source>
</evidence>
<dbReference type="EMBL" id="KN825145">
    <property type="protein sequence ID" value="KIK93900.1"/>
    <property type="molecule type" value="Genomic_DNA"/>
</dbReference>
<reference evidence="2" key="2">
    <citation type="submission" date="2015-01" db="EMBL/GenBank/DDBJ databases">
        <title>Evolutionary Origins and Diversification of the Mycorrhizal Mutualists.</title>
        <authorList>
            <consortium name="DOE Joint Genome Institute"/>
            <consortium name="Mycorrhizal Genomics Consortium"/>
            <person name="Kohler A."/>
            <person name="Kuo A."/>
            <person name="Nagy L.G."/>
            <person name="Floudas D."/>
            <person name="Copeland A."/>
            <person name="Barry K.W."/>
            <person name="Cichocki N."/>
            <person name="Veneault-Fourrey C."/>
            <person name="LaButti K."/>
            <person name="Lindquist E.A."/>
            <person name="Lipzen A."/>
            <person name="Lundell T."/>
            <person name="Morin E."/>
            <person name="Murat C."/>
            <person name="Riley R."/>
            <person name="Ohm R."/>
            <person name="Sun H."/>
            <person name="Tunlid A."/>
            <person name="Henrissat B."/>
            <person name="Grigoriev I.V."/>
            <person name="Hibbett D.S."/>
            <person name="Martin F."/>
        </authorList>
    </citation>
    <scope>NUCLEOTIDE SEQUENCE [LARGE SCALE GENOMIC DNA]</scope>
    <source>
        <strain evidence="2">Ve08.2h10</strain>
    </source>
</reference>
<dbReference type="HOGENOM" id="CLU_127797_0_0_1"/>
<dbReference type="Gene3D" id="3.40.50.1000">
    <property type="entry name" value="HAD superfamily/HAD-like"/>
    <property type="match status" value="1"/>
</dbReference>
<dbReference type="SUPFAM" id="SSF56784">
    <property type="entry name" value="HAD-like"/>
    <property type="match status" value="1"/>
</dbReference>
<dbReference type="STRING" id="930991.A0A0D0E7E5"/>
<dbReference type="PANTHER" id="PTHR17901">
    <property type="entry name" value="MAGNESIUM-DEPENDENT PHOSPHATASE 1 MDP1"/>
    <property type="match status" value="1"/>
</dbReference>
<dbReference type="InParanoid" id="A0A0D0E7E5"/>
<name>A0A0D0E7E5_9AGAM</name>
<organism evidence="1 2">
    <name type="scientific">Paxillus rubicundulus Ve08.2h10</name>
    <dbReference type="NCBI Taxonomy" id="930991"/>
    <lineage>
        <taxon>Eukaryota</taxon>
        <taxon>Fungi</taxon>
        <taxon>Dikarya</taxon>
        <taxon>Basidiomycota</taxon>
        <taxon>Agaricomycotina</taxon>
        <taxon>Agaricomycetes</taxon>
        <taxon>Agaricomycetidae</taxon>
        <taxon>Boletales</taxon>
        <taxon>Paxilineae</taxon>
        <taxon>Paxillaceae</taxon>
        <taxon>Paxillus</taxon>
    </lineage>
</organism>
<gene>
    <name evidence="1" type="ORF">PAXRUDRAFT_486327</name>
</gene>
<dbReference type="InterPro" id="IPR036412">
    <property type="entry name" value="HAD-like_sf"/>
</dbReference>